<dbReference type="EMBL" id="JADBGQ010000002">
    <property type="protein sequence ID" value="KAG5410964.1"/>
    <property type="molecule type" value="Genomic_DNA"/>
</dbReference>
<proteinExistence type="predicted"/>
<sequence length="63" mass="7068">RRLTGKSSRKSQISDTIPSNAKLTRLSYTTYNTQSLLQPPIITNESNPLRIVCLNGSINHKKI</sequence>
<protein>
    <submittedName>
        <fullName evidence="1">Uncharacterized protein</fullName>
    </submittedName>
</protein>
<name>A0ABQ7NJD9_BRACM</name>
<dbReference type="Proteomes" id="UP000823674">
    <property type="component" value="Chromosome A02"/>
</dbReference>
<comment type="caution">
    <text evidence="1">The sequence shown here is derived from an EMBL/GenBank/DDBJ whole genome shotgun (WGS) entry which is preliminary data.</text>
</comment>
<keyword evidence="2" id="KW-1185">Reference proteome</keyword>
<evidence type="ECO:0000313" key="2">
    <source>
        <dbReference type="Proteomes" id="UP000823674"/>
    </source>
</evidence>
<feature type="non-terminal residue" evidence="1">
    <location>
        <position position="1"/>
    </location>
</feature>
<evidence type="ECO:0000313" key="1">
    <source>
        <dbReference type="EMBL" id="KAG5410964.1"/>
    </source>
</evidence>
<reference evidence="1 2" key="1">
    <citation type="submission" date="2021-03" db="EMBL/GenBank/DDBJ databases">
        <authorList>
            <person name="King G.J."/>
            <person name="Bancroft I."/>
            <person name="Baten A."/>
            <person name="Bloomfield J."/>
            <person name="Borpatragohain P."/>
            <person name="He Z."/>
            <person name="Irish N."/>
            <person name="Irwin J."/>
            <person name="Liu K."/>
            <person name="Mauleon R.P."/>
            <person name="Moore J."/>
            <person name="Morris R."/>
            <person name="Ostergaard L."/>
            <person name="Wang B."/>
            <person name="Wells R."/>
        </authorList>
    </citation>
    <scope>NUCLEOTIDE SEQUENCE [LARGE SCALE GENOMIC DNA]</scope>
    <source>
        <strain evidence="1">R-o-18</strain>
        <tissue evidence="1">Leaf</tissue>
    </source>
</reference>
<gene>
    <name evidence="1" type="primary">A02g508240.1_BraROA</name>
    <name evidence="1" type="ORF">IGI04_007283</name>
</gene>
<accession>A0ABQ7NJD9</accession>
<organism evidence="1 2">
    <name type="scientific">Brassica rapa subsp. trilocularis</name>
    <dbReference type="NCBI Taxonomy" id="1813537"/>
    <lineage>
        <taxon>Eukaryota</taxon>
        <taxon>Viridiplantae</taxon>
        <taxon>Streptophyta</taxon>
        <taxon>Embryophyta</taxon>
        <taxon>Tracheophyta</taxon>
        <taxon>Spermatophyta</taxon>
        <taxon>Magnoliopsida</taxon>
        <taxon>eudicotyledons</taxon>
        <taxon>Gunneridae</taxon>
        <taxon>Pentapetalae</taxon>
        <taxon>rosids</taxon>
        <taxon>malvids</taxon>
        <taxon>Brassicales</taxon>
        <taxon>Brassicaceae</taxon>
        <taxon>Brassiceae</taxon>
        <taxon>Brassica</taxon>
    </lineage>
</organism>